<keyword evidence="2" id="KW-1185">Reference proteome</keyword>
<proteinExistence type="predicted"/>
<gene>
    <name evidence="1" type="ORF">SAMN05660909_00324</name>
</gene>
<accession>A0A1H3X8L9</accession>
<sequence length="48" mass="5414">MLAYAFNQKKQRENGSDTEIRPFSETINQNIVGYEITICLPAVLLRAG</sequence>
<organism evidence="1 2">
    <name type="scientific">Chitinophaga terrae</name>
    <name type="common">ex Kim and Jung 2007</name>
    <dbReference type="NCBI Taxonomy" id="408074"/>
    <lineage>
        <taxon>Bacteria</taxon>
        <taxon>Pseudomonadati</taxon>
        <taxon>Bacteroidota</taxon>
        <taxon>Chitinophagia</taxon>
        <taxon>Chitinophagales</taxon>
        <taxon>Chitinophagaceae</taxon>
        <taxon>Chitinophaga</taxon>
    </lineage>
</organism>
<protein>
    <submittedName>
        <fullName evidence="1">Uncharacterized protein</fullName>
    </submittedName>
</protein>
<name>A0A1H3X8L9_9BACT</name>
<evidence type="ECO:0000313" key="2">
    <source>
        <dbReference type="Proteomes" id="UP000199656"/>
    </source>
</evidence>
<dbReference type="STRING" id="408074.SAMN05660909_00324"/>
<reference evidence="2" key="1">
    <citation type="submission" date="2016-10" db="EMBL/GenBank/DDBJ databases">
        <authorList>
            <person name="Varghese N."/>
            <person name="Submissions S."/>
        </authorList>
    </citation>
    <scope>NUCLEOTIDE SEQUENCE [LARGE SCALE GENOMIC DNA]</scope>
    <source>
        <strain evidence="2">DSM 23920</strain>
    </source>
</reference>
<dbReference type="AlphaFoldDB" id="A0A1H3X8L9"/>
<dbReference type="EMBL" id="FNRL01000001">
    <property type="protein sequence ID" value="SDZ95709.1"/>
    <property type="molecule type" value="Genomic_DNA"/>
</dbReference>
<dbReference type="Proteomes" id="UP000199656">
    <property type="component" value="Unassembled WGS sequence"/>
</dbReference>
<evidence type="ECO:0000313" key="1">
    <source>
        <dbReference type="EMBL" id="SDZ95709.1"/>
    </source>
</evidence>